<dbReference type="KEGG" id="mphc:DMC14_002830"/>
<dbReference type="EMBL" id="CP033058">
    <property type="protein sequence ID" value="AZZ65701.1"/>
    <property type="molecule type" value="Genomic_DNA"/>
</dbReference>
<evidence type="ECO:0000313" key="2">
    <source>
        <dbReference type="Proteomes" id="UP000256585"/>
    </source>
</evidence>
<proteinExistence type="predicted"/>
<dbReference type="OrthoDB" id="400857at2"/>
<sequence>MKKLLLGLSSGLSILLPTAVLSFNHYSANNSQKNINLKSNSEEHDNTKYTIEIDGKQLIFNSKSEIQDYLTNKIKINRFVGKKEYSNFDWQINMDSNLLNEVDYSKIKPLYKDANGNSVTSQKLAIDSYLPDYAFVEKYFDHAGREFDNPEDAKNSISNNIDKDIVENLFYELEDKQGIKRYYNPLVSSDIKKFIRDFTNDKLKISEEKQEVEAYEINYLKNKIPKSYILYSTLNDGKFFSELFTRMFTNFVSDNDIKNNFFVKINFINAFSLNNKVFARPYFKYWSSSEDYINNRKTYKWQTSNDGKELYKYVDYNWFNKYFSNAALNLNFPSRNKYWLVNNWIKQKFKGQFTNEEYYGPGWLTKVKERRNVYYFSKRAHIKYREFLLSLKSSQKFLDFDNLEMKTDTFIVDNENKTYNGVNLQENLGLDKTIAILDFAECNSFGLQISSYFDKERMLEKIKYKKNNLDFFQFMKDAINTFNLNINTKNSIINSLSLIKNNNKIIWNFLINKFKEIINKFQNNIFSEAKNIKVNLELTRNSVRNSHFKKESSNLTANLLSISKNIIDKIAENKKNIILLNKQPIIFNNNKQKHNVSNYKNSVFNDFLVTINLGEYVEKEQFLSLLQKQKNKFSKYKYFDKSSNYFYLNNIGPKTFLNFIQQEKINNENYIRLNNSYNEEKTFRSEQDRLKYIDLLKSYGLRPESRYVISGLQEKLQAHGIELPLNEINFNDKKTIKENYRAILQKLILPSTEKIYYLENGKYYILNSNFFNLWNIELDNKKYYFEDSDKIAAFIESYINKKAKPYNLGDKNEN</sequence>
<dbReference type="Proteomes" id="UP000256585">
    <property type="component" value="Chromosome"/>
</dbReference>
<protein>
    <submittedName>
        <fullName evidence="1">Uncharacterized protein</fullName>
    </submittedName>
</protein>
<organism evidence="1 2">
    <name type="scientific">Metamycoplasma phocicerebrale</name>
    <dbReference type="NCBI Taxonomy" id="142649"/>
    <lineage>
        <taxon>Bacteria</taxon>
        <taxon>Bacillati</taxon>
        <taxon>Mycoplasmatota</taxon>
        <taxon>Mycoplasmoidales</taxon>
        <taxon>Metamycoplasmataceae</taxon>
        <taxon>Metamycoplasma</taxon>
    </lineage>
</organism>
<keyword evidence="2" id="KW-1185">Reference proteome</keyword>
<dbReference type="AlphaFoldDB" id="A0A3T0TUA9"/>
<gene>
    <name evidence="1" type="ORF">DMC14_002830</name>
</gene>
<accession>A0A3T0TUA9</accession>
<evidence type="ECO:0000313" key="1">
    <source>
        <dbReference type="EMBL" id="AZZ65701.1"/>
    </source>
</evidence>
<reference evidence="1" key="1">
    <citation type="submission" date="2019-03" db="EMBL/GenBank/DDBJ databases">
        <title>Draft Sequence and Annotation of the Mycoplasma phocicerebrale Strain 1049T Genome.</title>
        <authorList>
            <person name="Frasca S.Jr."/>
            <person name="Kutish G.F."/>
            <person name="Castellanos Gell J."/>
            <person name="Michaels D.L."/>
            <person name="Brown D.R."/>
        </authorList>
    </citation>
    <scope>NUCLEOTIDE SEQUENCE</scope>
    <source>
        <strain evidence="1">1049</strain>
    </source>
</reference>
<name>A0A3T0TUA9_9BACT</name>
<dbReference type="RefSeq" id="WP_116171476.1">
    <property type="nucleotide sequence ID" value="NZ_CP033058.2"/>
</dbReference>